<evidence type="ECO:0000256" key="2">
    <source>
        <dbReference type="ARBA" id="ARBA00022801"/>
    </source>
</evidence>
<protein>
    <submittedName>
        <fullName evidence="8">Cobalamin biosynthesis protein CobW</fullName>
    </submittedName>
</protein>
<dbReference type="PANTHER" id="PTHR13748:SF62">
    <property type="entry name" value="COBW DOMAIN-CONTAINING PROTEIN"/>
    <property type="match status" value="1"/>
</dbReference>
<dbReference type="CDD" id="cd03112">
    <property type="entry name" value="CobW-like"/>
    <property type="match status" value="1"/>
</dbReference>
<keyword evidence="3" id="KW-0143">Chaperone</keyword>
<dbReference type="Gene3D" id="3.40.50.300">
    <property type="entry name" value="P-loop containing nucleotide triphosphate hydrolases"/>
    <property type="match status" value="1"/>
</dbReference>
<evidence type="ECO:0000259" key="6">
    <source>
        <dbReference type="Pfam" id="PF02492"/>
    </source>
</evidence>
<dbReference type="SUPFAM" id="SSF90002">
    <property type="entry name" value="Hypothetical protein YjiA, C-terminal domain"/>
    <property type="match status" value="1"/>
</dbReference>
<dbReference type="SUPFAM" id="SSF52540">
    <property type="entry name" value="P-loop containing nucleoside triphosphate hydrolases"/>
    <property type="match status" value="1"/>
</dbReference>
<dbReference type="RefSeq" id="WP_055650039.1">
    <property type="nucleotide sequence ID" value="NZ_CZAZ01000008.1"/>
</dbReference>
<feature type="domain" description="CobW/HypB/UreG nucleotide-binding" evidence="6">
    <location>
        <begin position="6"/>
        <end position="178"/>
    </location>
</feature>
<organism evidence="8 9">
    <name type="scientific">Hungatella hathewayi</name>
    <dbReference type="NCBI Taxonomy" id="154046"/>
    <lineage>
        <taxon>Bacteria</taxon>
        <taxon>Bacillati</taxon>
        <taxon>Bacillota</taxon>
        <taxon>Clostridia</taxon>
        <taxon>Lachnospirales</taxon>
        <taxon>Lachnospiraceae</taxon>
        <taxon>Hungatella</taxon>
    </lineage>
</organism>
<dbReference type="GO" id="GO:0000166">
    <property type="term" value="F:nucleotide binding"/>
    <property type="evidence" value="ECO:0007669"/>
    <property type="project" value="UniProtKB-KW"/>
</dbReference>
<comment type="catalytic activity">
    <reaction evidence="5">
        <text>GTP + H2O = GDP + phosphate + H(+)</text>
        <dbReference type="Rhea" id="RHEA:19669"/>
        <dbReference type="ChEBI" id="CHEBI:15377"/>
        <dbReference type="ChEBI" id="CHEBI:15378"/>
        <dbReference type="ChEBI" id="CHEBI:37565"/>
        <dbReference type="ChEBI" id="CHEBI:43474"/>
        <dbReference type="ChEBI" id="CHEBI:58189"/>
    </reaction>
    <physiologicalReaction direction="left-to-right" evidence="5">
        <dbReference type="Rhea" id="RHEA:19670"/>
    </physiologicalReaction>
</comment>
<evidence type="ECO:0000256" key="3">
    <source>
        <dbReference type="ARBA" id="ARBA00023186"/>
    </source>
</evidence>
<dbReference type="Pfam" id="PF07683">
    <property type="entry name" value="CobW_C"/>
    <property type="match status" value="1"/>
</dbReference>
<dbReference type="EMBL" id="WNME01000008">
    <property type="protein sequence ID" value="MUB64109.1"/>
    <property type="molecule type" value="Genomic_DNA"/>
</dbReference>
<name>A0AAW9WGL8_9FIRM</name>
<dbReference type="GO" id="GO:0005737">
    <property type="term" value="C:cytoplasm"/>
    <property type="evidence" value="ECO:0007669"/>
    <property type="project" value="TreeGrafter"/>
</dbReference>
<dbReference type="GO" id="GO:0016787">
    <property type="term" value="F:hydrolase activity"/>
    <property type="evidence" value="ECO:0007669"/>
    <property type="project" value="UniProtKB-KW"/>
</dbReference>
<dbReference type="InterPro" id="IPR036627">
    <property type="entry name" value="CobW-likC_sf"/>
</dbReference>
<evidence type="ECO:0000256" key="1">
    <source>
        <dbReference type="ARBA" id="ARBA00022741"/>
    </source>
</evidence>
<comment type="similarity">
    <text evidence="4">Belongs to the SIMIBI class G3E GTPase family. ZNG1 subfamily.</text>
</comment>
<dbReference type="InterPro" id="IPR003495">
    <property type="entry name" value="CobW/HypB/UreG_nucleotide-bd"/>
</dbReference>
<gene>
    <name evidence="8" type="ORF">GNE07_13690</name>
</gene>
<evidence type="ECO:0000313" key="9">
    <source>
        <dbReference type="Proteomes" id="UP000434223"/>
    </source>
</evidence>
<evidence type="ECO:0000256" key="4">
    <source>
        <dbReference type="ARBA" id="ARBA00034320"/>
    </source>
</evidence>
<dbReference type="Proteomes" id="UP000434223">
    <property type="component" value="Unassembled WGS sequence"/>
</dbReference>
<dbReference type="InterPro" id="IPR051316">
    <property type="entry name" value="Zinc-reg_GTPase_activator"/>
</dbReference>
<dbReference type="PANTHER" id="PTHR13748">
    <property type="entry name" value="COBW-RELATED"/>
    <property type="match status" value="1"/>
</dbReference>
<dbReference type="InterPro" id="IPR011629">
    <property type="entry name" value="CobW-like_C"/>
</dbReference>
<comment type="caution">
    <text evidence="8">The sequence shown here is derived from an EMBL/GenBank/DDBJ whole genome shotgun (WGS) entry which is preliminary data.</text>
</comment>
<dbReference type="AlphaFoldDB" id="A0AAW9WGL8"/>
<dbReference type="Gene3D" id="3.30.1220.10">
    <property type="entry name" value="CobW-like, C-terminal domain"/>
    <property type="match status" value="1"/>
</dbReference>
<dbReference type="Pfam" id="PF02492">
    <property type="entry name" value="cobW"/>
    <property type="match status" value="1"/>
</dbReference>
<evidence type="ECO:0000313" key="8">
    <source>
        <dbReference type="EMBL" id="MUB64109.1"/>
    </source>
</evidence>
<keyword evidence="1" id="KW-0547">Nucleotide-binding</keyword>
<evidence type="ECO:0000256" key="5">
    <source>
        <dbReference type="ARBA" id="ARBA00049117"/>
    </source>
</evidence>
<dbReference type="InterPro" id="IPR027417">
    <property type="entry name" value="P-loop_NTPase"/>
</dbReference>
<dbReference type="InterPro" id="IPR002395">
    <property type="entry name" value="Kininogen"/>
</dbReference>
<evidence type="ECO:0000259" key="7">
    <source>
        <dbReference type="Pfam" id="PF07683"/>
    </source>
</evidence>
<accession>A0AAW9WGL8</accession>
<reference evidence="8 9" key="1">
    <citation type="submission" date="2019-09" db="EMBL/GenBank/DDBJ databases">
        <title>Draft genome sequencing of Hungatella hathewayi 123Y-2.</title>
        <authorList>
            <person name="Lv Q."/>
            <person name="Li S."/>
        </authorList>
    </citation>
    <scope>NUCLEOTIDE SEQUENCE [LARGE SCALE GENOMIC DNA]</scope>
    <source>
        <strain evidence="8 9">123Y-2</strain>
    </source>
</reference>
<feature type="domain" description="CobW C-terminal" evidence="7">
    <location>
        <begin position="314"/>
        <end position="400"/>
    </location>
</feature>
<sequence>MTKIDIISGFLGAGKTTFIKKLLEEAISGEQVVLIENEFGEIGIDGGFLKNSGIEIREMNSGCICCSLVGDFGKSLAEVLTKYKPDRVIIEPSGVGKLSDVMKAVRDVAAEIEVTLNSAVTIVDVAKCRMYMKNFGEFFNNQIENAGTVVLSRTDIAAVDKVNQAVELIREKNPAAVIVTTPCSQLSGAQLLEIIEKPDTMAEDLMKEVEEHRRHHHDHEHGEECGCGHDHDHHHDHEHGEECGCGHDHDHHHDHEHGEECGCGHDHDHHHDHEHGEECGCGHDHDHHHDHDHEHGEACSCGHDHGHHHADEVFTSWGLENVGAMKREELDRILDELAYGDQYGEVLRAKGMVPGEKEGSWLYFDLVPEQYEIRDGAPEYTGKVCVIGAKLKENELKKAFGR</sequence>
<proteinExistence type="inferred from homology"/>
<dbReference type="PRINTS" id="PR00334">
    <property type="entry name" value="KININOGEN"/>
</dbReference>
<keyword evidence="2" id="KW-0378">Hydrolase</keyword>